<dbReference type="Proteomes" id="UP001499895">
    <property type="component" value="Unassembled WGS sequence"/>
</dbReference>
<protein>
    <submittedName>
        <fullName evidence="1">Uncharacterized protein</fullName>
    </submittedName>
</protein>
<proteinExistence type="predicted"/>
<comment type="caution">
    <text evidence="1">The sequence shown here is derived from an EMBL/GenBank/DDBJ whole genome shotgun (WGS) entry which is preliminary data.</text>
</comment>
<keyword evidence="2" id="KW-1185">Reference proteome</keyword>
<reference evidence="2" key="1">
    <citation type="journal article" date="2019" name="Int. J. Syst. Evol. Microbiol.">
        <title>The Global Catalogue of Microorganisms (GCM) 10K type strain sequencing project: providing services to taxonomists for standard genome sequencing and annotation.</title>
        <authorList>
            <consortium name="The Broad Institute Genomics Platform"/>
            <consortium name="The Broad Institute Genome Sequencing Center for Infectious Disease"/>
            <person name="Wu L."/>
            <person name="Ma J."/>
        </authorList>
    </citation>
    <scope>NUCLEOTIDE SEQUENCE [LARGE SCALE GENOMIC DNA]</scope>
    <source>
        <strain evidence="2">JCM 10649</strain>
    </source>
</reference>
<dbReference type="InterPro" id="IPR045677">
    <property type="entry name" value="DUF6197"/>
</dbReference>
<gene>
    <name evidence="1" type="ORF">GCM10009544_16100</name>
</gene>
<sequence>MPTTLVADTAAEEFLAEAGPVLVREIEAFLAGQRRTAHPLVSKSTAELVAEALGSVATPVLAPALTVPGGFLRFLPDWALPAVRSAHGAGRRVGVVEHLELAALVIERHGWVQGRLRDRRGGRCLVGAQAVLLRLGYGDESTARAAARQLQAVLAARGLDQPYHEWQDHPDRTQSEVLYLLRQAADRARQ</sequence>
<name>A0ABP3JJV3_9ACTN</name>
<organism evidence="1 2">
    <name type="scientific">Streptomyces stramineus</name>
    <dbReference type="NCBI Taxonomy" id="173861"/>
    <lineage>
        <taxon>Bacteria</taxon>
        <taxon>Bacillati</taxon>
        <taxon>Actinomycetota</taxon>
        <taxon>Actinomycetes</taxon>
        <taxon>Kitasatosporales</taxon>
        <taxon>Streptomycetaceae</taxon>
        <taxon>Streptomyces</taxon>
    </lineage>
</organism>
<evidence type="ECO:0000313" key="1">
    <source>
        <dbReference type="EMBL" id="GAA0454104.1"/>
    </source>
</evidence>
<dbReference type="EMBL" id="BAAAHB010000011">
    <property type="protein sequence ID" value="GAA0454104.1"/>
    <property type="molecule type" value="Genomic_DNA"/>
</dbReference>
<evidence type="ECO:0000313" key="2">
    <source>
        <dbReference type="Proteomes" id="UP001499895"/>
    </source>
</evidence>
<accession>A0ABP3JJV3</accession>
<dbReference type="Pfam" id="PF19698">
    <property type="entry name" value="DUF6197"/>
    <property type="match status" value="1"/>
</dbReference>
<dbReference type="RefSeq" id="WP_344087908.1">
    <property type="nucleotide sequence ID" value="NZ_BAAAHB010000011.1"/>
</dbReference>